<proteinExistence type="predicted"/>
<gene>
    <name evidence="1" type="ORF">UFOVP509_47</name>
</gene>
<dbReference type="EMBL" id="LR796479">
    <property type="protein sequence ID" value="CAB4147774.1"/>
    <property type="molecule type" value="Genomic_DNA"/>
</dbReference>
<sequence>MKRVIVSIALTALTILALTYGRWIVSDLLWLHEQRGNTEALAKVQAMQQGARR</sequence>
<protein>
    <submittedName>
        <fullName evidence="1">Uncharacterized protein</fullName>
    </submittedName>
</protein>
<accession>A0A6J5MLU8</accession>
<organism evidence="1">
    <name type="scientific">uncultured Caudovirales phage</name>
    <dbReference type="NCBI Taxonomy" id="2100421"/>
    <lineage>
        <taxon>Viruses</taxon>
        <taxon>Duplodnaviria</taxon>
        <taxon>Heunggongvirae</taxon>
        <taxon>Uroviricota</taxon>
        <taxon>Caudoviricetes</taxon>
        <taxon>Peduoviridae</taxon>
        <taxon>Maltschvirus</taxon>
        <taxon>Maltschvirus maltsch</taxon>
    </lineage>
</organism>
<reference evidence="1" key="1">
    <citation type="submission" date="2020-04" db="EMBL/GenBank/DDBJ databases">
        <authorList>
            <person name="Chiriac C."/>
            <person name="Salcher M."/>
            <person name="Ghai R."/>
            <person name="Kavagutti S V."/>
        </authorList>
    </citation>
    <scope>NUCLEOTIDE SEQUENCE</scope>
</reference>
<evidence type="ECO:0000313" key="1">
    <source>
        <dbReference type="EMBL" id="CAB4147774.1"/>
    </source>
</evidence>
<name>A0A6J5MLU8_9CAUD</name>